<dbReference type="InterPro" id="IPR010870">
    <property type="entry name" value="Porin_O/P"/>
</dbReference>
<reference evidence="3 4" key="1">
    <citation type="submission" date="2021-04" db="EMBL/GenBank/DDBJ databases">
        <authorList>
            <person name="Ivanova A."/>
        </authorList>
    </citation>
    <scope>NUCLEOTIDE SEQUENCE [LARGE SCALE GENOMIC DNA]</scope>
    <source>
        <strain evidence="3 4">G18</strain>
    </source>
</reference>
<dbReference type="EMBL" id="JAGKQQ010000001">
    <property type="protein sequence ID" value="MBP3955304.1"/>
    <property type="molecule type" value="Genomic_DNA"/>
</dbReference>
<organism evidence="3 4">
    <name type="scientific">Gemmata palustris</name>
    <dbReference type="NCBI Taxonomy" id="2822762"/>
    <lineage>
        <taxon>Bacteria</taxon>
        <taxon>Pseudomonadati</taxon>
        <taxon>Planctomycetota</taxon>
        <taxon>Planctomycetia</taxon>
        <taxon>Gemmatales</taxon>
        <taxon>Gemmataceae</taxon>
        <taxon>Gemmata</taxon>
    </lineage>
</organism>
<keyword evidence="2" id="KW-0732">Signal</keyword>
<feature type="chain" id="PRO_5047015802" description="Porin" evidence="2">
    <location>
        <begin position="30"/>
        <end position="521"/>
    </location>
</feature>
<accession>A0ABS5BNI3</accession>
<evidence type="ECO:0000256" key="1">
    <source>
        <dbReference type="SAM" id="MobiDB-lite"/>
    </source>
</evidence>
<feature type="compositionally biased region" description="Polar residues" evidence="1">
    <location>
        <begin position="33"/>
        <end position="49"/>
    </location>
</feature>
<sequence>MRSPVPLFRLRSGARAVLCVLVGTATAAAQDLAPSTPNSGAAPPSTNTLPFRPAEGTALPVSPVPAAPVTSTGPAADPLQALDALRAPPPAPAPSSAPASTPLNDFWRNGLRFESADKAFSVAVGGRVQFDAVNYLTTSAMRRNVPGNNPLEDGVSFRRFRFDVGGTIYKNIEFYAQVDFVNGFVTSVADNRQSNVPAPTDLWVQYKDLPWIGNVRVGNQKPLYSFEHLTSSRFLTFLERSLGFDAFAEGFNNGFEPGVSVFDTFAEKRGTWGVGVYKNTRSGFAYNVGRNETEVSGRVTYLPVYEDEGKLLVHVGLGASARDLDQDQARFRARLDARNSPSAFSPLVADTGLFFGNHQQILVPELVAVMGSWSFQSEYYASWVGHAQAVGANNQRLTDQGTVFMQSAYGEVACFLTGEHREYSRETGTFTRVTPRTPVTWTRAGFTGCGAWQVAARYTYLDLNDKVVRGGQVHDMTLGLNWFLNPNMKIQSNYFLAARNAVGTAGDGLIHGFAVRTAIDF</sequence>
<dbReference type="Proteomes" id="UP000676565">
    <property type="component" value="Unassembled WGS sequence"/>
</dbReference>
<keyword evidence="4" id="KW-1185">Reference proteome</keyword>
<evidence type="ECO:0000313" key="4">
    <source>
        <dbReference type="Proteomes" id="UP000676565"/>
    </source>
</evidence>
<evidence type="ECO:0008006" key="5">
    <source>
        <dbReference type="Google" id="ProtNLM"/>
    </source>
</evidence>
<protein>
    <recommendedName>
        <fullName evidence="5">Porin</fullName>
    </recommendedName>
</protein>
<gene>
    <name evidence="3" type="ORF">J8F10_08425</name>
</gene>
<dbReference type="RefSeq" id="WP_210653389.1">
    <property type="nucleotide sequence ID" value="NZ_JAGKQQ010000001.1"/>
</dbReference>
<name>A0ABS5BNI3_9BACT</name>
<dbReference type="InterPro" id="IPR023614">
    <property type="entry name" value="Porin_dom_sf"/>
</dbReference>
<dbReference type="Gene3D" id="2.40.160.10">
    <property type="entry name" value="Porin"/>
    <property type="match status" value="1"/>
</dbReference>
<feature type="compositionally biased region" description="Low complexity" evidence="1">
    <location>
        <begin position="67"/>
        <end position="76"/>
    </location>
</feature>
<proteinExistence type="predicted"/>
<feature type="region of interest" description="Disordered" evidence="1">
    <location>
        <begin position="31"/>
        <end position="76"/>
    </location>
</feature>
<dbReference type="SUPFAM" id="SSF56935">
    <property type="entry name" value="Porins"/>
    <property type="match status" value="1"/>
</dbReference>
<evidence type="ECO:0000313" key="3">
    <source>
        <dbReference type="EMBL" id="MBP3955304.1"/>
    </source>
</evidence>
<evidence type="ECO:0000256" key="2">
    <source>
        <dbReference type="SAM" id="SignalP"/>
    </source>
</evidence>
<comment type="caution">
    <text evidence="3">The sequence shown here is derived from an EMBL/GenBank/DDBJ whole genome shotgun (WGS) entry which is preliminary data.</text>
</comment>
<dbReference type="Pfam" id="PF07396">
    <property type="entry name" value="Porin_O_P"/>
    <property type="match status" value="1"/>
</dbReference>
<feature type="signal peptide" evidence="2">
    <location>
        <begin position="1"/>
        <end position="29"/>
    </location>
</feature>